<dbReference type="AlphaFoldDB" id="A0AAE7T154"/>
<geneLocation type="plasmid" evidence="1 2">
    <name>pEGM181-2</name>
</geneLocation>
<evidence type="ECO:0000313" key="2">
    <source>
        <dbReference type="Proteomes" id="UP000516696"/>
    </source>
</evidence>
<organism evidence="1 2">
    <name type="scientific">Enterococcus gallinarum</name>
    <dbReference type="NCBI Taxonomy" id="1353"/>
    <lineage>
        <taxon>Bacteria</taxon>
        <taxon>Bacillati</taxon>
        <taxon>Bacillota</taxon>
        <taxon>Bacilli</taxon>
        <taxon>Lactobacillales</taxon>
        <taxon>Enterococcaceae</taxon>
        <taxon>Enterococcus</taxon>
    </lineage>
</organism>
<reference evidence="1 2" key="1">
    <citation type="submission" date="2020-03" db="EMBL/GenBank/DDBJ databases">
        <title>Characterization of ganglioside-mimicking enterococci.</title>
        <authorList>
            <person name="Patry R.T."/>
            <person name="Nothaft H."/>
            <person name="Bridger R."/>
            <person name="Shajahan A."/>
            <person name="Huynh S."/>
            <person name="Sanchez S."/>
            <person name="Azadi P."/>
            <person name="Cooper K."/>
            <person name="Miller W.G."/>
            <person name="Parker C.T."/>
            <person name="Wells L."/>
            <person name="Szymanski C.M."/>
        </authorList>
    </citation>
    <scope>NUCLEOTIDE SEQUENCE [LARGE SCALE GENOMIC DNA]</scope>
    <source>
        <strain evidence="1 2">EGM181</strain>
        <plasmid evidence="1 2">pEGM181-2</plasmid>
    </source>
</reference>
<dbReference type="EMBL" id="CP050486">
    <property type="protein sequence ID" value="QOG29252.1"/>
    <property type="molecule type" value="Genomic_DNA"/>
</dbReference>
<dbReference type="SUPFAM" id="SSF47413">
    <property type="entry name" value="lambda repressor-like DNA-binding domains"/>
    <property type="match status" value="1"/>
</dbReference>
<name>A0AAE7T154_ENTGA</name>
<dbReference type="RefSeq" id="WP_104680967.1">
    <property type="nucleotide sequence ID" value="NZ_CP050486.1"/>
</dbReference>
<protein>
    <submittedName>
        <fullName evidence="1">Uncharacterized protein</fullName>
    </submittedName>
</protein>
<dbReference type="GO" id="GO:0003677">
    <property type="term" value="F:DNA binding"/>
    <property type="evidence" value="ECO:0007669"/>
    <property type="project" value="InterPro"/>
</dbReference>
<accession>A0AAE7T154</accession>
<proteinExistence type="predicted"/>
<gene>
    <name evidence="1" type="ORF">EGM181_18235</name>
</gene>
<dbReference type="Proteomes" id="UP000516696">
    <property type="component" value="Plasmid pEGM181-2"/>
</dbReference>
<keyword evidence="1" id="KW-0614">Plasmid</keyword>
<evidence type="ECO:0000313" key="1">
    <source>
        <dbReference type="EMBL" id="QOG29252.1"/>
    </source>
</evidence>
<sequence length="59" mass="6932">MNTKDILIDLVENKGVQITFIARKSGITRTYIHEYISGNKNWGKKTTKKFLDFYEATYK</sequence>
<dbReference type="InterPro" id="IPR010982">
    <property type="entry name" value="Lambda_DNA-bd_dom_sf"/>
</dbReference>